<dbReference type="EMBL" id="BARU01045665">
    <property type="protein sequence ID" value="GAH95472.1"/>
    <property type="molecule type" value="Genomic_DNA"/>
</dbReference>
<name>X1JN55_9ZZZZ</name>
<evidence type="ECO:0000313" key="1">
    <source>
        <dbReference type="EMBL" id="GAH95472.1"/>
    </source>
</evidence>
<gene>
    <name evidence="1" type="ORF">S03H2_69201</name>
</gene>
<sequence>MAKTALVVKSRILAIAILINLSKNSYILSLRKVTLQPTGISFLTPKLDIDLFARVMMGFCPL</sequence>
<accession>X1JN55</accession>
<proteinExistence type="predicted"/>
<reference evidence="1" key="1">
    <citation type="journal article" date="2014" name="Front. Microbiol.">
        <title>High frequency of phylogenetically diverse reductive dehalogenase-homologous genes in deep subseafloor sedimentary metagenomes.</title>
        <authorList>
            <person name="Kawai M."/>
            <person name="Futagami T."/>
            <person name="Toyoda A."/>
            <person name="Takaki Y."/>
            <person name="Nishi S."/>
            <person name="Hori S."/>
            <person name="Arai W."/>
            <person name="Tsubouchi T."/>
            <person name="Morono Y."/>
            <person name="Uchiyama I."/>
            <person name="Ito T."/>
            <person name="Fujiyama A."/>
            <person name="Inagaki F."/>
            <person name="Takami H."/>
        </authorList>
    </citation>
    <scope>NUCLEOTIDE SEQUENCE</scope>
    <source>
        <strain evidence="1">Expedition CK06-06</strain>
    </source>
</reference>
<dbReference type="AlphaFoldDB" id="X1JN55"/>
<comment type="caution">
    <text evidence="1">The sequence shown here is derived from an EMBL/GenBank/DDBJ whole genome shotgun (WGS) entry which is preliminary data.</text>
</comment>
<feature type="non-terminal residue" evidence="1">
    <location>
        <position position="62"/>
    </location>
</feature>
<organism evidence="1">
    <name type="scientific">marine sediment metagenome</name>
    <dbReference type="NCBI Taxonomy" id="412755"/>
    <lineage>
        <taxon>unclassified sequences</taxon>
        <taxon>metagenomes</taxon>
        <taxon>ecological metagenomes</taxon>
    </lineage>
</organism>
<protein>
    <submittedName>
        <fullName evidence="1">Uncharacterized protein</fullName>
    </submittedName>
</protein>